<reference evidence="16 17" key="1">
    <citation type="journal article" date="2014" name="Nat. Commun.">
        <title>Klebsormidium flaccidum genome reveals primary factors for plant terrestrial adaptation.</title>
        <authorList>
            <person name="Hori K."/>
            <person name="Maruyama F."/>
            <person name="Fujisawa T."/>
            <person name="Togashi T."/>
            <person name="Yamamoto N."/>
            <person name="Seo M."/>
            <person name="Sato S."/>
            <person name="Yamada T."/>
            <person name="Mori H."/>
            <person name="Tajima N."/>
            <person name="Moriyama T."/>
            <person name="Ikeuchi M."/>
            <person name="Watanabe M."/>
            <person name="Wada H."/>
            <person name="Kobayashi K."/>
            <person name="Saito M."/>
            <person name="Masuda T."/>
            <person name="Sasaki-Sekimoto Y."/>
            <person name="Mashiguchi K."/>
            <person name="Awai K."/>
            <person name="Shimojima M."/>
            <person name="Masuda S."/>
            <person name="Iwai M."/>
            <person name="Nobusawa T."/>
            <person name="Narise T."/>
            <person name="Kondo S."/>
            <person name="Saito H."/>
            <person name="Sato R."/>
            <person name="Murakawa M."/>
            <person name="Ihara Y."/>
            <person name="Oshima-Yamada Y."/>
            <person name="Ohtaka K."/>
            <person name="Satoh M."/>
            <person name="Sonobe K."/>
            <person name="Ishii M."/>
            <person name="Ohtani R."/>
            <person name="Kanamori-Sato M."/>
            <person name="Honoki R."/>
            <person name="Miyazaki D."/>
            <person name="Mochizuki H."/>
            <person name="Umetsu J."/>
            <person name="Higashi K."/>
            <person name="Shibata D."/>
            <person name="Kamiya Y."/>
            <person name="Sato N."/>
            <person name="Nakamura Y."/>
            <person name="Tabata S."/>
            <person name="Ida S."/>
            <person name="Kurokawa K."/>
            <person name="Ohta H."/>
        </authorList>
    </citation>
    <scope>NUCLEOTIDE SEQUENCE [LARGE SCALE GENOMIC DNA]</scope>
    <source>
        <strain evidence="16 17">NIES-2285</strain>
    </source>
</reference>
<protein>
    <recommendedName>
        <fullName evidence="6 12">Uroporphyrinogen decarboxylase</fullName>
        <ecNumber evidence="6 12">4.1.1.37</ecNumber>
    </recommendedName>
</protein>
<dbReference type="PANTHER" id="PTHR21091">
    <property type="entry name" value="METHYLTETRAHYDROFOLATE:HOMOCYSTEINE METHYLTRANSFERASE RELATED"/>
    <property type="match status" value="1"/>
</dbReference>
<dbReference type="UniPathway" id="UPA00251">
    <property type="reaction ID" value="UER00321"/>
</dbReference>
<comment type="catalytic activity">
    <reaction evidence="11 12">
        <text>uroporphyrinogen III + 4 H(+) = coproporphyrinogen III + 4 CO2</text>
        <dbReference type="Rhea" id="RHEA:19865"/>
        <dbReference type="ChEBI" id="CHEBI:15378"/>
        <dbReference type="ChEBI" id="CHEBI:16526"/>
        <dbReference type="ChEBI" id="CHEBI:57308"/>
        <dbReference type="ChEBI" id="CHEBI:57309"/>
        <dbReference type="EC" id="4.1.1.37"/>
    </reaction>
</comment>
<comment type="pathway">
    <text evidence="3 12">Porphyrin-containing compound metabolism; protoporphyrin-IX biosynthesis; coproporphyrinogen-III from 5-aminolevulinate: step 4/4.</text>
</comment>
<dbReference type="FunFam" id="3.20.20.210:FF:000006">
    <property type="entry name" value="Uroporphyrinogen decarboxylase"/>
    <property type="match status" value="1"/>
</dbReference>
<evidence type="ECO:0000256" key="4">
    <source>
        <dbReference type="ARBA" id="ARBA00009935"/>
    </source>
</evidence>
<feature type="domain" description="Uroporphyrinogen decarboxylase (URO-D)" evidence="15">
    <location>
        <begin position="216"/>
        <end position="232"/>
    </location>
</feature>
<evidence type="ECO:0000256" key="7">
    <source>
        <dbReference type="ARBA" id="ARBA00022793"/>
    </source>
</evidence>
<evidence type="ECO:0000256" key="11">
    <source>
        <dbReference type="ARBA" id="ARBA00048033"/>
    </source>
</evidence>
<evidence type="ECO:0000256" key="2">
    <source>
        <dbReference type="ARBA" id="ARBA00004229"/>
    </source>
</evidence>
<keyword evidence="7 12" id="KW-0210">Decarboxylase</keyword>
<gene>
    <name evidence="16" type="ORF">KFL_000250070</name>
</gene>
<keyword evidence="9 12" id="KW-0456">Lyase</keyword>
<dbReference type="GO" id="GO:0006782">
    <property type="term" value="P:protoporphyrinogen IX biosynthetic process"/>
    <property type="evidence" value="ECO:0007669"/>
    <property type="project" value="UniProtKB-UniPathway"/>
</dbReference>
<evidence type="ECO:0000313" key="16">
    <source>
        <dbReference type="EMBL" id="GAQ79130.1"/>
    </source>
</evidence>
<evidence type="ECO:0000256" key="9">
    <source>
        <dbReference type="ARBA" id="ARBA00023239"/>
    </source>
</evidence>
<sequence>MASHALRAPTLPRCHYGGTMQRSALSKSKVPSHTYGGSQHLRHESSFLGGPLFAAQSKTVRGPKRSGGKCRAVAENGVTDPILLRVARGEEAERTPVWLMRQAGRFMADFRKYSDRIGFRERSETSEIAIELSLQPWRAFKPDGVIMFSDILTPLPALGIEFDVIKGKGPIIPVPVRSLDQVKALRTMDDPASTLPFVAETLSALRKEIDEQATLLGFVGTPWTLAAYAMEGKADKHLLKTKTIMYHDPATLHAFLDHLTEALIAYVCFQIESGAQVVQLFDSWAHHLSPTQFEEFSRPYAERVLQAVKAKHPSVPLIFHANGGTGKLLQMTPLSSDVLGLDWNTEMREARALYGPKRVLQGNVDPMILLAPEEVIREEVSRTLADGGDQHLILNVGHGVIQQTPEEAVGLFCQLARESHRARTPVSSLG</sequence>
<evidence type="ECO:0000256" key="3">
    <source>
        <dbReference type="ARBA" id="ARBA00004804"/>
    </source>
</evidence>
<dbReference type="HAMAP" id="MF_00218">
    <property type="entry name" value="URO_D"/>
    <property type="match status" value="1"/>
</dbReference>
<dbReference type="AlphaFoldDB" id="A0A1Y1HKL4"/>
<keyword evidence="17" id="KW-1185">Reference proteome</keyword>
<comment type="function">
    <text evidence="1">Catalyzes the decarboxylation of four acetate groups of uroporphyrinogen-III to yield coproporphyrinogen-III.</text>
</comment>
<accession>A0A1Y1HKL4</accession>
<dbReference type="PANTHER" id="PTHR21091:SF174">
    <property type="entry name" value="UROPORPHYRINOGEN DECARBOXYLASE"/>
    <property type="match status" value="1"/>
</dbReference>
<evidence type="ECO:0000256" key="8">
    <source>
        <dbReference type="ARBA" id="ARBA00023171"/>
    </source>
</evidence>
<dbReference type="SUPFAM" id="SSF51726">
    <property type="entry name" value="UROD/MetE-like"/>
    <property type="match status" value="1"/>
</dbReference>
<dbReference type="InterPro" id="IPR006361">
    <property type="entry name" value="Uroporphyrinogen_deCO2ase_HemE"/>
</dbReference>
<name>A0A1Y1HKL4_KLENI</name>
<feature type="domain" description="Uroporphyrinogen decarboxylase (URO-D)" evidence="14">
    <location>
        <begin position="96"/>
        <end position="105"/>
    </location>
</feature>
<evidence type="ECO:0000256" key="5">
    <source>
        <dbReference type="ARBA" id="ARBA00011738"/>
    </source>
</evidence>
<proteinExistence type="inferred from homology"/>
<comment type="subunit">
    <text evidence="5">Homodimer.</text>
</comment>
<dbReference type="GO" id="GO:0009507">
    <property type="term" value="C:chloroplast"/>
    <property type="evidence" value="ECO:0007669"/>
    <property type="project" value="UniProtKB-SubCell"/>
</dbReference>
<dbReference type="PROSITE" id="PS00906">
    <property type="entry name" value="UROD_1"/>
    <property type="match status" value="1"/>
</dbReference>
<dbReference type="PROSITE" id="PS00907">
    <property type="entry name" value="UROD_2"/>
    <property type="match status" value="1"/>
</dbReference>
<evidence type="ECO:0000256" key="10">
    <source>
        <dbReference type="ARBA" id="ARBA00023244"/>
    </source>
</evidence>
<dbReference type="CDD" id="cd00717">
    <property type="entry name" value="URO-D"/>
    <property type="match status" value="1"/>
</dbReference>
<keyword evidence="8" id="KW-0149">Chlorophyll biosynthesis</keyword>
<evidence type="ECO:0000256" key="6">
    <source>
        <dbReference type="ARBA" id="ARBA00012288"/>
    </source>
</evidence>
<dbReference type="Proteomes" id="UP000054558">
    <property type="component" value="Unassembled WGS sequence"/>
</dbReference>
<evidence type="ECO:0000259" key="14">
    <source>
        <dbReference type="PROSITE" id="PS00906"/>
    </source>
</evidence>
<evidence type="ECO:0000313" key="17">
    <source>
        <dbReference type="Proteomes" id="UP000054558"/>
    </source>
</evidence>
<evidence type="ECO:0000256" key="1">
    <source>
        <dbReference type="ARBA" id="ARBA00002448"/>
    </source>
</evidence>
<dbReference type="EC" id="4.1.1.37" evidence="6 12"/>
<evidence type="ECO:0000259" key="15">
    <source>
        <dbReference type="PROSITE" id="PS00907"/>
    </source>
</evidence>
<dbReference type="Pfam" id="PF01208">
    <property type="entry name" value="URO-D"/>
    <property type="match status" value="1"/>
</dbReference>
<evidence type="ECO:0000256" key="12">
    <source>
        <dbReference type="RuleBase" id="RU000554"/>
    </source>
</evidence>
<dbReference type="GO" id="GO:0015995">
    <property type="term" value="P:chlorophyll biosynthetic process"/>
    <property type="evidence" value="ECO:0007669"/>
    <property type="project" value="UniProtKB-KW"/>
</dbReference>
<dbReference type="GO" id="GO:0004853">
    <property type="term" value="F:uroporphyrinogen decarboxylase activity"/>
    <property type="evidence" value="ECO:0007669"/>
    <property type="project" value="UniProtKB-EC"/>
</dbReference>
<dbReference type="OMA" id="FIGTPWT"/>
<dbReference type="NCBIfam" id="TIGR01464">
    <property type="entry name" value="hemE"/>
    <property type="match status" value="1"/>
</dbReference>
<dbReference type="InterPro" id="IPR000257">
    <property type="entry name" value="Uroporphyrinogen_deCOase"/>
</dbReference>
<dbReference type="STRING" id="105231.A0A1Y1HKL4"/>
<dbReference type="EMBL" id="DF236974">
    <property type="protein sequence ID" value="GAQ79130.1"/>
    <property type="molecule type" value="Genomic_DNA"/>
</dbReference>
<dbReference type="Gene3D" id="3.20.20.210">
    <property type="match status" value="1"/>
</dbReference>
<organism evidence="16 17">
    <name type="scientific">Klebsormidium nitens</name>
    <name type="common">Green alga</name>
    <name type="synonym">Ulothrix nitens</name>
    <dbReference type="NCBI Taxonomy" id="105231"/>
    <lineage>
        <taxon>Eukaryota</taxon>
        <taxon>Viridiplantae</taxon>
        <taxon>Streptophyta</taxon>
        <taxon>Klebsormidiophyceae</taxon>
        <taxon>Klebsormidiales</taxon>
        <taxon>Klebsormidiaceae</taxon>
        <taxon>Klebsormidium</taxon>
    </lineage>
</organism>
<dbReference type="OrthoDB" id="339900at2759"/>
<dbReference type="InterPro" id="IPR038071">
    <property type="entry name" value="UROD/MetE-like_sf"/>
</dbReference>
<evidence type="ECO:0000256" key="13">
    <source>
        <dbReference type="RuleBase" id="RU004169"/>
    </source>
</evidence>
<comment type="subcellular location">
    <subcellularLocation>
        <location evidence="2">Plastid</location>
        <location evidence="2">Chloroplast</location>
    </subcellularLocation>
</comment>
<comment type="similarity">
    <text evidence="4 13">Belongs to the uroporphyrinogen decarboxylase family.</text>
</comment>
<keyword evidence="10 12" id="KW-0627">Porphyrin biosynthesis</keyword>